<organism evidence="3 4">
    <name type="scientific">Sinisalibacter aestuarii</name>
    <dbReference type="NCBI Taxonomy" id="2949426"/>
    <lineage>
        <taxon>Bacteria</taxon>
        <taxon>Pseudomonadati</taxon>
        <taxon>Pseudomonadota</taxon>
        <taxon>Alphaproteobacteria</taxon>
        <taxon>Rhodobacterales</taxon>
        <taxon>Roseobacteraceae</taxon>
        <taxon>Sinisalibacter</taxon>
    </lineage>
</organism>
<comment type="caution">
    <text evidence="3">The sequence shown here is derived from an EMBL/GenBank/DDBJ whole genome shotgun (WGS) entry which is preliminary data.</text>
</comment>
<dbReference type="Proteomes" id="UP001144205">
    <property type="component" value="Unassembled WGS sequence"/>
</dbReference>
<accession>A0ABQ5LRY4</accession>
<evidence type="ECO:0000313" key="3">
    <source>
        <dbReference type="EMBL" id="GKY87684.1"/>
    </source>
</evidence>
<keyword evidence="1" id="KW-0547">Nucleotide-binding</keyword>
<evidence type="ECO:0000256" key="2">
    <source>
        <dbReference type="ARBA" id="ARBA00022840"/>
    </source>
</evidence>
<dbReference type="Gene3D" id="3.30.420.40">
    <property type="match status" value="3"/>
</dbReference>
<protein>
    <submittedName>
        <fullName evidence="3">Molecular chaperone DnaK</fullName>
    </submittedName>
</protein>
<reference evidence="3" key="1">
    <citation type="journal article" date="2023" name="Int. J. Syst. Evol. Microbiol.">
        <title>Sinisalibacter aestuarii sp. nov., isolated from estuarine sediment of the Arakawa River.</title>
        <authorList>
            <person name="Arafat S.T."/>
            <person name="Hirano S."/>
            <person name="Sato A."/>
            <person name="Takeuchi K."/>
            <person name="Yasuda T."/>
            <person name="Terahara T."/>
            <person name="Hamada M."/>
            <person name="Kobayashi T."/>
        </authorList>
    </citation>
    <scope>NUCLEOTIDE SEQUENCE</scope>
    <source>
        <strain evidence="3">B-399</strain>
    </source>
</reference>
<evidence type="ECO:0000256" key="1">
    <source>
        <dbReference type="ARBA" id="ARBA00022741"/>
    </source>
</evidence>
<dbReference type="Pfam" id="PF00012">
    <property type="entry name" value="HSP70"/>
    <property type="match status" value="1"/>
</dbReference>
<gene>
    <name evidence="3" type="ORF">STA1M1_15530</name>
</gene>
<proteinExistence type="predicted"/>
<evidence type="ECO:0000313" key="4">
    <source>
        <dbReference type="Proteomes" id="UP001144205"/>
    </source>
</evidence>
<dbReference type="InterPro" id="IPR013126">
    <property type="entry name" value="Hsp_70_fam"/>
</dbReference>
<dbReference type="EMBL" id="BROH01000003">
    <property type="protein sequence ID" value="GKY87684.1"/>
    <property type="molecule type" value="Genomic_DNA"/>
</dbReference>
<dbReference type="InterPro" id="IPR043129">
    <property type="entry name" value="ATPase_NBD"/>
</dbReference>
<dbReference type="SUPFAM" id="SSF53067">
    <property type="entry name" value="Actin-like ATPase domain"/>
    <property type="match status" value="2"/>
</dbReference>
<sequence>MPDILSQTLAVDFGTSNSAAALLDGGAVRPVPLEDGAPTLPTAVFFPADGGPMQIGAAAGAALTGGIEGRYMRALKSVLGTPLFHEERLIGGRRRTLAEIVTAFLAEVKHRAEARTGRSLRHAVAGRPVHFHSADAARDAKAADDLAACYRAAGFEGLRFVLEPEAAALASAGPGVPGALGMIVDIGGGTSDFTLFRHGGPGAALEIIASHGIRLGGTDFDRALSLAHAMPLLGQGGSLRRDFGPGALPVPNAIYADLATWARIPFLYTGETRRAVAEMQKRALDPEAMARLAACIEHELGHELAFAVEAGKIAANGGAGDAAIRMEMIAPGLAAPLSPAALDATLAEQTGGLVEAMAAALAQAGVGGNDVGTVVLVGGSSLMALVGRAALQVCPGARVARAEAFTAVVDGLALAIGQEIGTPVHAA</sequence>
<keyword evidence="4" id="KW-1185">Reference proteome</keyword>
<dbReference type="Gene3D" id="3.90.640.10">
    <property type="entry name" value="Actin, Chain A, domain 4"/>
    <property type="match status" value="1"/>
</dbReference>
<keyword evidence="2" id="KW-0067">ATP-binding</keyword>
<name>A0ABQ5LRY4_9RHOB</name>
<dbReference type="PANTHER" id="PTHR19375">
    <property type="entry name" value="HEAT SHOCK PROTEIN 70KDA"/>
    <property type="match status" value="1"/>
</dbReference>